<protein>
    <submittedName>
        <fullName evidence="2">Uncharacterized protein</fullName>
    </submittedName>
</protein>
<gene>
    <name evidence="2" type="ORF">GT360_16920</name>
</gene>
<feature type="transmembrane region" description="Helical" evidence="1">
    <location>
        <begin position="6"/>
        <end position="24"/>
    </location>
</feature>
<dbReference type="RefSeq" id="WP_164650136.1">
    <property type="nucleotide sequence ID" value="NZ_CP047476.1"/>
</dbReference>
<dbReference type="KEGG" id="vas:GT360_16920"/>
<keyword evidence="3" id="KW-1185">Reference proteome</keyword>
<keyword evidence="1" id="KW-1133">Transmembrane helix</keyword>
<proteinExistence type="predicted"/>
<accession>A0A7Z2YFB4</accession>
<keyword evidence="1" id="KW-0812">Transmembrane</keyword>
<name>A0A7Z2YFB4_9VIBR</name>
<evidence type="ECO:0000313" key="2">
    <source>
        <dbReference type="EMBL" id="QIA65236.1"/>
    </source>
</evidence>
<reference evidence="2 3" key="1">
    <citation type="submission" date="2020-01" db="EMBL/GenBank/DDBJ databases">
        <title>Whole genome and functional gene identification of agarase of Vibrio HN897.</title>
        <authorList>
            <person name="Liu Y."/>
            <person name="Zhao Z."/>
        </authorList>
    </citation>
    <scope>NUCLEOTIDE SEQUENCE [LARGE SCALE GENOMIC DNA]</scope>
    <source>
        <strain evidence="2 3">HN897</strain>
    </source>
</reference>
<sequence>MDKPKVFIIALILMGLVLLVLLMVSQRSEQTMTFPIVGQTSTQSLDGNRRFLTLFDDQGEPFVVPIPMAKDCSHASHAQIIKGVSNSNRPHYQFVSCR</sequence>
<dbReference type="EMBL" id="CP047476">
    <property type="protein sequence ID" value="QIA65236.1"/>
    <property type="molecule type" value="Genomic_DNA"/>
</dbReference>
<organism evidence="2 3">
    <name type="scientific">Vibrio astriarenae</name>
    <dbReference type="NCBI Taxonomy" id="1481923"/>
    <lineage>
        <taxon>Bacteria</taxon>
        <taxon>Pseudomonadati</taxon>
        <taxon>Pseudomonadota</taxon>
        <taxon>Gammaproteobacteria</taxon>
        <taxon>Vibrionales</taxon>
        <taxon>Vibrionaceae</taxon>
        <taxon>Vibrio</taxon>
    </lineage>
</organism>
<evidence type="ECO:0000313" key="3">
    <source>
        <dbReference type="Proteomes" id="UP000464262"/>
    </source>
</evidence>
<dbReference type="AlphaFoldDB" id="A0A7Z2YFB4"/>
<dbReference type="Proteomes" id="UP000464262">
    <property type="component" value="Chromosome 2"/>
</dbReference>
<keyword evidence="1" id="KW-0472">Membrane</keyword>
<evidence type="ECO:0000256" key="1">
    <source>
        <dbReference type="SAM" id="Phobius"/>
    </source>
</evidence>